<feature type="region of interest" description="Disordered" evidence="1">
    <location>
        <begin position="191"/>
        <end position="214"/>
    </location>
</feature>
<evidence type="ECO:0000313" key="2">
    <source>
        <dbReference type="EMBL" id="KAK0727529.1"/>
    </source>
</evidence>
<protein>
    <submittedName>
        <fullName evidence="2">Uncharacterized protein</fullName>
    </submittedName>
</protein>
<dbReference type="Proteomes" id="UP001172101">
    <property type="component" value="Unassembled WGS sequence"/>
</dbReference>
<proteinExistence type="predicted"/>
<keyword evidence="3" id="KW-1185">Reference proteome</keyword>
<dbReference type="RefSeq" id="XP_060300384.1">
    <property type="nucleotide sequence ID" value="XM_060444886.1"/>
</dbReference>
<dbReference type="EMBL" id="JAUIRO010000002">
    <property type="protein sequence ID" value="KAK0727529.1"/>
    <property type="molecule type" value="Genomic_DNA"/>
</dbReference>
<dbReference type="GeneID" id="85328156"/>
<organism evidence="2 3">
    <name type="scientific">Lasiosphaeria miniovina</name>
    <dbReference type="NCBI Taxonomy" id="1954250"/>
    <lineage>
        <taxon>Eukaryota</taxon>
        <taxon>Fungi</taxon>
        <taxon>Dikarya</taxon>
        <taxon>Ascomycota</taxon>
        <taxon>Pezizomycotina</taxon>
        <taxon>Sordariomycetes</taxon>
        <taxon>Sordariomycetidae</taxon>
        <taxon>Sordariales</taxon>
        <taxon>Lasiosphaeriaceae</taxon>
        <taxon>Lasiosphaeria</taxon>
    </lineage>
</organism>
<name>A0AA40B4G5_9PEZI</name>
<comment type="caution">
    <text evidence="2">The sequence shown here is derived from an EMBL/GenBank/DDBJ whole genome shotgun (WGS) entry which is preliminary data.</text>
</comment>
<gene>
    <name evidence="2" type="ORF">B0T26DRAFT_747842</name>
</gene>
<dbReference type="AlphaFoldDB" id="A0AA40B4G5"/>
<reference evidence="2" key="1">
    <citation type="submission" date="2023-06" db="EMBL/GenBank/DDBJ databases">
        <title>Genome-scale phylogeny and comparative genomics of the fungal order Sordariales.</title>
        <authorList>
            <consortium name="Lawrence Berkeley National Laboratory"/>
            <person name="Hensen N."/>
            <person name="Bonometti L."/>
            <person name="Westerberg I."/>
            <person name="Brannstrom I.O."/>
            <person name="Guillou S."/>
            <person name="Cros-Aarteil S."/>
            <person name="Calhoun S."/>
            <person name="Haridas S."/>
            <person name="Kuo A."/>
            <person name="Mondo S."/>
            <person name="Pangilinan J."/>
            <person name="Riley R."/>
            <person name="LaButti K."/>
            <person name="Andreopoulos B."/>
            <person name="Lipzen A."/>
            <person name="Chen C."/>
            <person name="Yanf M."/>
            <person name="Daum C."/>
            <person name="Ng V."/>
            <person name="Clum A."/>
            <person name="Steindorff A."/>
            <person name="Ohm R."/>
            <person name="Martin F."/>
            <person name="Silar P."/>
            <person name="Natvig D."/>
            <person name="Lalanne C."/>
            <person name="Gautier V."/>
            <person name="Ament-velasquez S.L."/>
            <person name="Kruys A."/>
            <person name="Hutchinson M.I."/>
            <person name="Powell A.J."/>
            <person name="Barry K."/>
            <person name="Miller A.N."/>
            <person name="Grigoriev I.V."/>
            <person name="Debuchy R."/>
            <person name="Gladieux P."/>
            <person name="Thoren M.H."/>
            <person name="Johannesson H."/>
        </authorList>
    </citation>
    <scope>NUCLEOTIDE SEQUENCE</scope>
    <source>
        <strain evidence="2">SMH2392-1A</strain>
    </source>
</reference>
<evidence type="ECO:0000256" key="1">
    <source>
        <dbReference type="SAM" id="MobiDB-lite"/>
    </source>
</evidence>
<feature type="compositionally biased region" description="Low complexity" evidence="1">
    <location>
        <begin position="195"/>
        <end position="204"/>
    </location>
</feature>
<accession>A0AA40B4G5</accession>
<evidence type="ECO:0000313" key="3">
    <source>
        <dbReference type="Proteomes" id="UP001172101"/>
    </source>
</evidence>
<sequence length="214" mass="23262">MPQRSGDRPGYTTPCLKAYSDFAHSHVSDTSDITILHSVQHTDDTASDDTIASWVPRWNRSLGDSAGVDLHAAVEGAAGLLEVDAVALLEQGQVEAQHPPTRDTRASIWQRLKYDNTTIVTTAASPYPPAHITLAFMMALCTGIWLCTGMWCGDAASWSDWTAKCDGYVAFFGGSACPEHRAAPRRHNCRTLPATTRTTGGSRRLSADTSAWRR</sequence>